<evidence type="ECO:0008006" key="4">
    <source>
        <dbReference type="Google" id="ProtNLM"/>
    </source>
</evidence>
<keyword evidence="1" id="KW-1133">Transmembrane helix</keyword>
<gene>
    <name evidence="2" type="ORF">A2242_04480</name>
</gene>
<organism evidence="2 3">
    <name type="scientific">Candidatus Falkowbacteria bacterium RIFOXYA2_FULL_47_9</name>
    <dbReference type="NCBI Taxonomy" id="1797995"/>
    <lineage>
        <taxon>Bacteria</taxon>
        <taxon>Candidatus Falkowiibacteriota</taxon>
    </lineage>
</organism>
<dbReference type="EMBL" id="MFGC01000025">
    <property type="protein sequence ID" value="OGF27350.1"/>
    <property type="molecule type" value="Genomic_DNA"/>
</dbReference>
<dbReference type="Gene3D" id="3.40.720.10">
    <property type="entry name" value="Alkaline Phosphatase, subunit A"/>
    <property type="match status" value="1"/>
</dbReference>
<name>A0A1F5SKY5_9BACT</name>
<feature type="transmembrane region" description="Helical" evidence="1">
    <location>
        <begin position="9"/>
        <end position="25"/>
    </location>
</feature>
<dbReference type="AlphaFoldDB" id="A0A1F5SKY5"/>
<feature type="transmembrane region" description="Helical" evidence="1">
    <location>
        <begin position="70"/>
        <end position="93"/>
    </location>
</feature>
<keyword evidence="1" id="KW-0472">Membrane</keyword>
<proteinExistence type="predicted"/>
<sequence length="526" mass="59528">MIFTRLTKIFHPVLLAIFPFMFFLAQNPTELKVSDIFAPLGLTISATAVILLLMRILCKSTVKAAIMTSFCLLLFWSYGYIYDALVGVFVWNIEIGRARYLLSEYVVVFLAGTAFIFFTRRPLKALQQFLNMVALVLVLTSAITVVPHVFNDNGQPANLPPTAEVSPDKLAAAKPDIYYIILDGYANFHTLQNLFNYDNSAFLSYLHGKGFYLVDKSTSNFAFTQLSLASSLNMEYLNYLADEPASQDKDFEPTTQLIENNKVWQFLRSQGYKYITFRSIWGATSSNPYADVQLQGGKFNELTMLIVNSSLLRVGLLYPPIHSYILGDYRERILYTFDQLGNMPEFNKIVGPKFVFAHILSPHPPFIFGPNGENVAGTAFRLKPEDIGGWGPDIKQRYADQVTFLNKKVEVTVNQILAKSKTPPIIIIQSDHGSWSTAGEDTANNHLYSERMRNFNALYLPNGGDSHLYDTMTPVNSFRVIFNTYFGTNLPLLEDRNYFSDSVSANKTRYKFIDVTDIVGDWDASW</sequence>
<dbReference type="SUPFAM" id="SSF53649">
    <property type="entry name" value="Alkaline phosphatase-like"/>
    <property type="match status" value="1"/>
</dbReference>
<evidence type="ECO:0000313" key="3">
    <source>
        <dbReference type="Proteomes" id="UP000178925"/>
    </source>
</evidence>
<feature type="transmembrane region" description="Helical" evidence="1">
    <location>
        <begin position="99"/>
        <end position="118"/>
    </location>
</feature>
<reference evidence="2 3" key="1">
    <citation type="journal article" date="2016" name="Nat. Commun.">
        <title>Thousands of microbial genomes shed light on interconnected biogeochemical processes in an aquifer system.</title>
        <authorList>
            <person name="Anantharaman K."/>
            <person name="Brown C.T."/>
            <person name="Hug L.A."/>
            <person name="Sharon I."/>
            <person name="Castelle C.J."/>
            <person name="Probst A.J."/>
            <person name="Thomas B.C."/>
            <person name="Singh A."/>
            <person name="Wilkins M.J."/>
            <person name="Karaoz U."/>
            <person name="Brodie E.L."/>
            <person name="Williams K.H."/>
            <person name="Hubbard S.S."/>
            <person name="Banfield J.F."/>
        </authorList>
    </citation>
    <scope>NUCLEOTIDE SEQUENCE [LARGE SCALE GENOMIC DNA]</scope>
</reference>
<keyword evidence="1" id="KW-0812">Transmembrane</keyword>
<protein>
    <recommendedName>
        <fullName evidence="4">Sulfatase N-terminal domain-containing protein</fullName>
    </recommendedName>
</protein>
<feature type="transmembrane region" description="Helical" evidence="1">
    <location>
        <begin position="130"/>
        <end position="150"/>
    </location>
</feature>
<feature type="transmembrane region" description="Helical" evidence="1">
    <location>
        <begin position="37"/>
        <end position="58"/>
    </location>
</feature>
<dbReference type="STRING" id="1797995.A2242_04480"/>
<evidence type="ECO:0000256" key="1">
    <source>
        <dbReference type="SAM" id="Phobius"/>
    </source>
</evidence>
<dbReference type="InterPro" id="IPR017850">
    <property type="entry name" value="Alkaline_phosphatase_core_sf"/>
</dbReference>
<dbReference type="Proteomes" id="UP000178925">
    <property type="component" value="Unassembled WGS sequence"/>
</dbReference>
<comment type="caution">
    <text evidence="2">The sequence shown here is derived from an EMBL/GenBank/DDBJ whole genome shotgun (WGS) entry which is preliminary data.</text>
</comment>
<accession>A0A1F5SKY5</accession>
<evidence type="ECO:0000313" key="2">
    <source>
        <dbReference type="EMBL" id="OGF27350.1"/>
    </source>
</evidence>